<name>X1UGY0_9ZZZZ</name>
<protein>
    <submittedName>
        <fullName evidence="1">Uncharacterized protein</fullName>
    </submittedName>
</protein>
<proteinExistence type="predicted"/>
<dbReference type="EMBL" id="BARW01040211">
    <property type="protein sequence ID" value="GAJ16794.1"/>
    <property type="molecule type" value="Genomic_DNA"/>
</dbReference>
<reference evidence="1" key="1">
    <citation type="journal article" date="2014" name="Front. Microbiol.">
        <title>High frequency of phylogenetically diverse reductive dehalogenase-homologous genes in deep subseafloor sedimentary metagenomes.</title>
        <authorList>
            <person name="Kawai M."/>
            <person name="Futagami T."/>
            <person name="Toyoda A."/>
            <person name="Takaki Y."/>
            <person name="Nishi S."/>
            <person name="Hori S."/>
            <person name="Arai W."/>
            <person name="Tsubouchi T."/>
            <person name="Morono Y."/>
            <person name="Uchiyama I."/>
            <person name="Ito T."/>
            <person name="Fujiyama A."/>
            <person name="Inagaki F."/>
            <person name="Takami H."/>
        </authorList>
    </citation>
    <scope>NUCLEOTIDE SEQUENCE</scope>
    <source>
        <strain evidence="1">Expedition CK06-06</strain>
    </source>
</reference>
<comment type="caution">
    <text evidence="1">The sequence shown here is derived from an EMBL/GenBank/DDBJ whole genome shotgun (WGS) entry which is preliminary data.</text>
</comment>
<evidence type="ECO:0000313" key="1">
    <source>
        <dbReference type="EMBL" id="GAJ16794.1"/>
    </source>
</evidence>
<organism evidence="1">
    <name type="scientific">marine sediment metagenome</name>
    <dbReference type="NCBI Taxonomy" id="412755"/>
    <lineage>
        <taxon>unclassified sequences</taxon>
        <taxon>metagenomes</taxon>
        <taxon>ecological metagenomes</taxon>
    </lineage>
</organism>
<dbReference type="AlphaFoldDB" id="X1UGY0"/>
<gene>
    <name evidence="1" type="ORF">S12H4_60888</name>
</gene>
<sequence length="127" mass="13894">GKGFVHWRSALYTSVGLEVRKYITGSTAAMMEVGLNNDDGLPVEYNGEIVGLIGGHNCFYALVDSSQVSGTSNSTVMAYDENGWQCLWEAPSSNGKMTSGIVSTAVAYRLWFNHSDKIYYLPLQRGL</sequence>
<accession>X1UGY0</accession>
<feature type="non-terminal residue" evidence="1">
    <location>
        <position position="1"/>
    </location>
</feature>
<feature type="non-terminal residue" evidence="1">
    <location>
        <position position="127"/>
    </location>
</feature>